<dbReference type="Pfam" id="PF11287">
    <property type="entry name" value="DUF3088"/>
    <property type="match status" value="1"/>
</dbReference>
<proteinExistence type="predicted"/>
<comment type="caution">
    <text evidence="1">The sequence shown here is derived from an EMBL/GenBank/DDBJ whole genome shotgun (WGS) entry which is preliminary data.</text>
</comment>
<name>A0A7W7NSB6_9SPHN</name>
<reference evidence="1 2" key="1">
    <citation type="submission" date="2020-08" db="EMBL/GenBank/DDBJ databases">
        <title>Functional genomics of gut bacteria from endangered species of beetles.</title>
        <authorList>
            <person name="Carlos-Shanley C."/>
        </authorList>
    </citation>
    <scope>NUCLEOTIDE SEQUENCE [LARGE SCALE GENOMIC DNA]</scope>
    <source>
        <strain evidence="1 2">S00224</strain>
    </source>
</reference>
<dbReference type="AlphaFoldDB" id="A0A7W7NSB6"/>
<gene>
    <name evidence="1" type="ORF">HNP52_001766</name>
</gene>
<dbReference type="EMBL" id="JACHLN010000002">
    <property type="protein sequence ID" value="MBB4838697.1"/>
    <property type="molecule type" value="Genomic_DNA"/>
</dbReference>
<dbReference type="RefSeq" id="WP_184165618.1">
    <property type="nucleotide sequence ID" value="NZ_JACHLN010000002.1"/>
</dbReference>
<dbReference type="InterPro" id="IPR021439">
    <property type="entry name" value="DUF3088"/>
</dbReference>
<accession>A0A7W7NSB6</accession>
<sequence length="107" mass="11908">MSRDTLFLLDPDWADPAHGGERHFYCKECMIVEGLLATFPERAKNIDVVRVAWPRPRAAVVEAIGEDNQNLPALVWDEEDGSAGFANDIEALLAALATRHGFPERHP</sequence>
<evidence type="ECO:0008006" key="3">
    <source>
        <dbReference type="Google" id="ProtNLM"/>
    </source>
</evidence>
<organism evidence="1 2">
    <name type="scientific">Sphingomonas kyeonggiensis</name>
    <dbReference type="NCBI Taxonomy" id="1268553"/>
    <lineage>
        <taxon>Bacteria</taxon>
        <taxon>Pseudomonadati</taxon>
        <taxon>Pseudomonadota</taxon>
        <taxon>Alphaproteobacteria</taxon>
        <taxon>Sphingomonadales</taxon>
        <taxon>Sphingomonadaceae</taxon>
        <taxon>Sphingomonas</taxon>
    </lineage>
</organism>
<keyword evidence="2" id="KW-1185">Reference proteome</keyword>
<evidence type="ECO:0000313" key="1">
    <source>
        <dbReference type="EMBL" id="MBB4838697.1"/>
    </source>
</evidence>
<dbReference type="Proteomes" id="UP000575241">
    <property type="component" value="Unassembled WGS sequence"/>
</dbReference>
<protein>
    <recommendedName>
        <fullName evidence="3">DUF3088 family protein</fullName>
    </recommendedName>
</protein>
<evidence type="ECO:0000313" key="2">
    <source>
        <dbReference type="Proteomes" id="UP000575241"/>
    </source>
</evidence>